<dbReference type="Pfam" id="PF07883">
    <property type="entry name" value="Cupin_2"/>
    <property type="match status" value="1"/>
</dbReference>
<dbReference type="PANTHER" id="PTHR46797">
    <property type="entry name" value="HTH-TYPE TRANSCRIPTIONAL REGULATOR"/>
    <property type="match status" value="1"/>
</dbReference>
<dbReference type="InterPro" id="IPR001387">
    <property type="entry name" value="Cro/C1-type_HTH"/>
</dbReference>
<proteinExistence type="predicted"/>
<evidence type="ECO:0000313" key="3">
    <source>
        <dbReference type="EMBL" id="ATW25241.1"/>
    </source>
</evidence>
<dbReference type="KEGG" id="fwa:DCMF_11100"/>
<dbReference type="Gene3D" id="2.60.120.10">
    <property type="entry name" value="Jelly Rolls"/>
    <property type="match status" value="1"/>
</dbReference>
<evidence type="ECO:0000313" key="4">
    <source>
        <dbReference type="Proteomes" id="UP000323521"/>
    </source>
</evidence>
<dbReference type="InterPro" id="IPR011051">
    <property type="entry name" value="RmlC_Cupin_sf"/>
</dbReference>
<evidence type="ECO:0000256" key="1">
    <source>
        <dbReference type="ARBA" id="ARBA00023125"/>
    </source>
</evidence>
<dbReference type="SMART" id="SM00530">
    <property type="entry name" value="HTH_XRE"/>
    <property type="match status" value="1"/>
</dbReference>
<dbReference type="GO" id="GO:0003700">
    <property type="term" value="F:DNA-binding transcription factor activity"/>
    <property type="evidence" value="ECO:0007669"/>
    <property type="project" value="TreeGrafter"/>
</dbReference>
<keyword evidence="1" id="KW-0238">DNA-binding</keyword>
<organism evidence="3 4">
    <name type="scientific">Formimonas warabiya</name>
    <dbReference type="NCBI Taxonomy" id="1761012"/>
    <lineage>
        <taxon>Bacteria</taxon>
        <taxon>Bacillati</taxon>
        <taxon>Bacillota</taxon>
        <taxon>Clostridia</taxon>
        <taxon>Eubacteriales</taxon>
        <taxon>Peptococcaceae</taxon>
        <taxon>Candidatus Formimonas</taxon>
    </lineage>
</organism>
<dbReference type="Gene3D" id="1.10.260.40">
    <property type="entry name" value="lambda repressor-like DNA-binding domains"/>
    <property type="match status" value="1"/>
</dbReference>
<dbReference type="InterPro" id="IPR013096">
    <property type="entry name" value="Cupin_2"/>
</dbReference>
<reference evidence="3 4" key="1">
    <citation type="submission" date="2016-10" db="EMBL/GenBank/DDBJ databases">
        <title>Complete Genome Sequence of Peptococcaceae strain DCMF.</title>
        <authorList>
            <person name="Edwards R.J."/>
            <person name="Holland S.I."/>
            <person name="Deshpande N.P."/>
            <person name="Wong Y.K."/>
            <person name="Ertan H."/>
            <person name="Manefield M."/>
            <person name="Russell T.L."/>
            <person name="Lee M.J."/>
        </authorList>
    </citation>
    <scope>NUCLEOTIDE SEQUENCE [LARGE SCALE GENOMIC DNA]</scope>
    <source>
        <strain evidence="3 4">DCMF</strain>
    </source>
</reference>
<dbReference type="SUPFAM" id="SSF51182">
    <property type="entry name" value="RmlC-like cupins"/>
    <property type="match status" value="1"/>
</dbReference>
<dbReference type="SUPFAM" id="SSF47413">
    <property type="entry name" value="lambda repressor-like DNA-binding domains"/>
    <property type="match status" value="1"/>
</dbReference>
<dbReference type="GO" id="GO:0005829">
    <property type="term" value="C:cytosol"/>
    <property type="evidence" value="ECO:0007669"/>
    <property type="project" value="TreeGrafter"/>
</dbReference>
<gene>
    <name evidence="3" type="ORF">DCMF_11100</name>
</gene>
<dbReference type="Pfam" id="PF01381">
    <property type="entry name" value="HTH_3"/>
    <property type="match status" value="1"/>
</dbReference>
<evidence type="ECO:0000259" key="2">
    <source>
        <dbReference type="PROSITE" id="PS50943"/>
    </source>
</evidence>
<dbReference type="PROSITE" id="PS50943">
    <property type="entry name" value="HTH_CROC1"/>
    <property type="match status" value="1"/>
</dbReference>
<dbReference type="CDD" id="cd00093">
    <property type="entry name" value="HTH_XRE"/>
    <property type="match status" value="1"/>
</dbReference>
<accession>A0A3G1KS08</accession>
<dbReference type="EMBL" id="CP017634">
    <property type="protein sequence ID" value="ATW25241.1"/>
    <property type="molecule type" value="Genomic_DNA"/>
</dbReference>
<keyword evidence="4" id="KW-1185">Reference proteome</keyword>
<sequence length="186" mass="21283">MENTGKRIQKIRKEKKMTITALANEANTSRSLISQIENGYTLPSLQTLEKIVKALGITLSDFFKIDLSEVDENDFVVKADKRQILYLPDTKNTYYLLSNKVHQSVEFLLTDYPPHSDADSYEFFKHDGLEFFWVVEGQIHLTVNGKTSVLNKGDSGCFDSRLEHRYVNHGNTNAQIVLFSINSMKE</sequence>
<dbReference type="GO" id="GO:0003677">
    <property type="term" value="F:DNA binding"/>
    <property type="evidence" value="ECO:0007669"/>
    <property type="project" value="UniProtKB-KW"/>
</dbReference>
<protein>
    <recommendedName>
        <fullName evidence="2">HTH cro/C1-type domain-containing protein</fullName>
    </recommendedName>
</protein>
<name>A0A3G1KS08_FORW1</name>
<dbReference type="PANTHER" id="PTHR46797:SF19">
    <property type="entry name" value="BLL2473 PROTEIN"/>
    <property type="match status" value="1"/>
</dbReference>
<dbReference type="RefSeq" id="WP_214659270.1">
    <property type="nucleotide sequence ID" value="NZ_CP017634.1"/>
</dbReference>
<feature type="domain" description="HTH cro/C1-type" evidence="2">
    <location>
        <begin position="8"/>
        <end position="62"/>
    </location>
</feature>
<dbReference type="CDD" id="cd02209">
    <property type="entry name" value="cupin_XRE_C"/>
    <property type="match status" value="1"/>
</dbReference>
<dbReference type="InterPro" id="IPR010982">
    <property type="entry name" value="Lambda_DNA-bd_dom_sf"/>
</dbReference>
<dbReference type="AlphaFoldDB" id="A0A3G1KS08"/>
<dbReference type="InterPro" id="IPR050807">
    <property type="entry name" value="TransReg_Diox_bact_type"/>
</dbReference>
<dbReference type="Proteomes" id="UP000323521">
    <property type="component" value="Chromosome"/>
</dbReference>
<dbReference type="InterPro" id="IPR014710">
    <property type="entry name" value="RmlC-like_jellyroll"/>
</dbReference>